<dbReference type="InterPro" id="IPR036188">
    <property type="entry name" value="FAD/NAD-bd_sf"/>
</dbReference>
<dbReference type="OrthoDB" id="20837at2"/>
<dbReference type="Proteomes" id="UP000564704">
    <property type="component" value="Unassembled WGS sequence"/>
</dbReference>
<evidence type="ECO:0000313" key="3">
    <source>
        <dbReference type="Proteomes" id="UP000564704"/>
    </source>
</evidence>
<feature type="domain" description="Amine oxidase" evidence="1">
    <location>
        <begin position="20"/>
        <end position="305"/>
    </location>
</feature>
<dbReference type="InterPro" id="IPR002937">
    <property type="entry name" value="Amino_oxidase"/>
</dbReference>
<reference evidence="2 3" key="1">
    <citation type="submission" date="2019-05" db="EMBL/GenBank/DDBJ databases">
        <title>Roseovarius bejariae sp. nov., a moderately halophylic bacterium isolated from a saline soil in Rambla Salada (Murcia).</title>
        <authorList>
            <person name="Castro D.J."/>
            <person name="Gomez-Altuve A."/>
            <person name="Reina J.C."/>
            <person name="Rodriguez M."/>
            <person name="Sampedro I."/>
            <person name="Llamas I."/>
            <person name="Martinez-Checa F."/>
        </authorList>
    </citation>
    <scope>NUCLEOTIDE SEQUENCE [LARGE SCALE GENOMIC DNA]</scope>
    <source>
        <strain evidence="2 3">A21</strain>
    </source>
</reference>
<name>A0A844D011_9RHOB</name>
<dbReference type="InterPro" id="IPR050464">
    <property type="entry name" value="Zeta_carotene_desat/Oxidored"/>
</dbReference>
<gene>
    <name evidence="2" type="ORF">FDP25_07190</name>
</gene>
<dbReference type="PANTHER" id="PTHR42923">
    <property type="entry name" value="PROTOPORPHYRINOGEN OXIDASE"/>
    <property type="match status" value="1"/>
</dbReference>
<proteinExistence type="predicted"/>
<evidence type="ECO:0000313" key="2">
    <source>
        <dbReference type="EMBL" id="MRU15213.1"/>
    </source>
</evidence>
<dbReference type="Gene3D" id="3.30.70.1990">
    <property type="match status" value="1"/>
</dbReference>
<dbReference type="Gene3D" id="1.10.405.20">
    <property type="match status" value="1"/>
</dbReference>
<dbReference type="Gene3D" id="3.50.50.60">
    <property type="entry name" value="FAD/NAD(P)-binding domain"/>
    <property type="match status" value="1"/>
</dbReference>
<dbReference type="GO" id="GO:0016491">
    <property type="term" value="F:oxidoreductase activity"/>
    <property type="evidence" value="ECO:0007669"/>
    <property type="project" value="InterPro"/>
</dbReference>
<dbReference type="SUPFAM" id="SSF51905">
    <property type="entry name" value="FAD/NAD(P)-binding domain"/>
    <property type="match status" value="1"/>
</dbReference>
<comment type="caution">
    <text evidence="2">The sequence shown here is derived from an EMBL/GenBank/DDBJ whole genome shotgun (WGS) entry which is preliminary data.</text>
</comment>
<keyword evidence="3" id="KW-1185">Reference proteome</keyword>
<dbReference type="EMBL" id="SZWE01000001">
    <property type="protein sequence ID" value="MRU15213.1"/>
    <property type="molecule type" value="Genomic_DNA"/>
</dbReference>
<dbReference type="Pfam" id="PF01593">
    <property type="entry name" value="Amino_oxidase"/>
    <property type="match status" value="1"/>
</dbReference>
<evidence type="ECO:0000259" key="1">
    <source>
        <dbReference type="Pfam" id="PF01593"/>
    </source>
</evidence>
<dbReference type="AlphaFoldDB" id="A0A844D011"/>
<organism evidence="2 3">
    <name type="scientific">Roseovarius bejariae</name>
    <dbReference type="NCBI Taxonomy" id="2576383"/>
    <lineage>
        <taxon>Bacteria</taxon>
        <taxon>Pseudomonadati</taxon>
        <taxon>Pseudomonadota</taxon>
        <taxon>Alphaproteobacteria</taxon>
        <taxon>Rhodobacterales</taxon>
        <taxon>Roseobacteraceae</taxon>
        <taxon>Roseovarius</taxon>
    </lineage>
</organism>
<dbReference type="PANTHER" id="PTHR42923:SF17">
    <property type="entry name" value="AMINE OXIDASE DOMAIN-CONTAINING PROTEIN"/>
    <property type="match status" value="1"/>
</dbReference>
<protein>
    <submittedName>
        <fullName evidence="2">FAD-dependent oxidoreductase</fullName>
    </submittedName>
</protein>
<sequence length="433" mass="48229">MPFEAGPLGRRKVAVIGAGISGMGAAQAMADTHDVTLFEAEPRLGGHARTVVAGKNGDQPVDTGFIVFNYANYPNLARIFERLDVPVVKSTMSFGASVRGGRVEYGLDGAKAFFAQKRNALNPWFLGMLRDIFRFNARALEQAKKNEGMTIGQFLDHLKMGKWFRDYYLLPFSGAIWSTPKEQILEFPAYAMVQFFENHALLGYEGQHQWYTVQGGSTQYVERLEADMRANGVTLRPNCPVDAVHRGSGRPAVKVPGADWETFDEVVFATHSDVTLSLLADPSEDEQAMLGAISYQPNDVILHADTGVMPKSRAVWSSWNYAEGEAQRDGQIDITYWMNSLQPIPQDDPHFVTLNSRRPIREDLIYDQVTLHHPVYDLAALKAQSRLREINGANRTWFCGAWMRHGFHEDGLTSGLDVAEAIIARDALFVAAE</sequence>
<dbReference type="RefSeq" id="WP_154150306.1">
    <property type="nucleotide sequence ID" value="NZ_SZWE01000001.1"/>
</dbReference>
<accession>A0A844D011</accession>